<evidence type="ECO:0000256" key="1">
    <source>
        <dbReference type="ARBA" id="ARBA00022801"/>
    </source>
</evidence>
<dbReference type="Pfam" id="PF01339">
    <property type="entry name" value="CheB_methylest"/>
    <property type="match status" value="1"/>
</dbReference>
<comment type="caution">
    <text evidence="4">Lacks conserved residue(s) required for the propagation of feature annotation.</text>
</comment>
<evidence type="ECO:0000259" key="5">
    <source>
        <dbReference type="PROSITE" id="PS50122"/>
    </source>
</evidence>
<dbReference type="PANTHER" id="PTHR42872">
    <property type="entry name" value="PROTEIN-GLUTAMATE METHYLESTERASE/PROTEIN-GLUTAMINE GLUTAMINASE"/>
    <property type="match status" value="1"/>
</dbReference>
<comment type="caution">
    <text evidence="6">The sequence shown here is derived from an EMBL/GenBank/DDBJ whole genome shotgun (WGS) entry which is preliminary data.</text>
</comment>
<evidence type="ECO:0000256" key="4">
    <source>
        <dbReference type="PROSITE-ProRule" id="PRU00050"/>
    </source>
</evidence>
<reference evidence="6 7" key="1">
    <citation type="submission" date="2024-04" db="EMBL/GenBank/DDBJ databases">
        <title>Draft genome sequence of Pseudoxanthomonas putridarboris WD12.</title>
        <authorList>
            <person name="Oh J."/>
        </authorList>
    </citation>
    <scope>NUCLEOTIDE SEQUENCE [LARGE SCALE GENOMIC DNA]</scope>
    <source>
        <strain evidence="6 7">WD12</strain>
    </source>
</reference>
<dbReference type="RefSeq" id="WP_341726734.1">
    <property type="nucleotide sequence ID" value="NZ_JBBWWT010000007.1"/>
</dbReference>
<organism evidence="6 7">
    <name type="scientific">Pseudoxanthomonas putridarboris</name>
    <dbReference type="NCBI Taxonomy" id="752605"/>
    <lineage>
        <taxon>Bacteria</taxon>
        <taxon>Pseudomonadati</taxon>
        <taxon>Pseudomonadota</taxon>
        <taxon>Gammaproteobacteria</taxon>
        <taxon>Lysobacterales</taxon>
        <taxon>Lysobacteraceae</taxon>
        <taxon>Pseudoxanthomonas</taxon>
    </lineage>
</organism>
<keyword evidence="7" id="KW-1185">Reference proteome</keyword>
<keyword evidence="1" id="KW-0378">Hydrolase</keyword>
<dbReference type="SUPFAM" id="SSF52738">
    <property type="entry name" value="Methylesterase CheB, C-terminal domain"/>
    <property type="match status" value="1"/>
</dbReference>
<gene>
    <name evidence="6" type="ORF">AAD027_14470</name>
</gene>
<proteinExistence type="predicted"/>
<evidence type="ECO:0000313" key="6">
    <source>
        <dbReference type="EMBL" id="MEL1265562.1"/>
    </source>
</evidence>
<comment type="catalytic activity">
    <reaction evidence="3">
        <text>[protein]-L-glutamate 5-O-methyl ester + H2O = L-glutamyl-[protein] + methanol + H(+)</text>
        <dbReference type="Rhea" id="RHEA:23236"/>
        <dbReference type="Rhea" id="RHEA-COMP:10208"/>
        <dbReference type="Rhea" id="RHEA-COMP:10311"/>
        <dbReference type="ChEBI" id="CHEBI:15377"/>
        <dbReference type="ChEBI" id="CHEBI:15378"/>
        <dbReference type="ChEBI" id="CHEBI:17790"/>
        <dbReference type="ChEBI" id="CHEBI:29973"/>
        <dbReference type="ChEBI" id="CHEBI:82795"/>
        <dbReference type="EC" id="3.1.1.61"/>
    </reaction>
</comment>
<dbReference type="InterPro" id="IPR035909">
    <property type="entry name" value="CheB_C"/>
</dbReference>
<dbReference type="InterPro" id="IPR000673">
    <property type="entry name" value="Sig_transdc_resp-reg_Me-estase"/>
</dbReference>
<dbReference type="Proteomes" id="UP001459204">
    <property type="component" value="Unassembled WGS sequence"/>
</dbReference>
<dbReference type="EC" id="3.1.1.61" evidence="2"/>
<evidence type="ECO:0000256" key="3">
    <source>
        <dbReference type="ARBA" id="ARBA00048267"/>
    </source>
</evidence>
<dbReference type="EMBL" id="JBBWWT010000007">
    <property type="protein sequence ID" value="MEL1265562.1"/>
    <property type="molecule type" value="Genomic_DNA"/>
</dbReference>
<dbReference type="Gene3D" id="3.40.50.180">
    <property type="entry name" value="Methylesterase CheB, C-terminal domain"/>
    <property type="match status" value="1"/>
</dbReference>
<protein>
    <recommendedName>
        <fullName evidence="2">protein-glutamate methylesterase</fullName>
        <ecNumber evidence="2">3.1.1.61</ecNumber>
    </recommendedName>
</protein>
<dbReference type="PANTHER" id="PTHR42872:SF6">
    <property type="entry name" value="PROTEIN-GLUTAMATE METHYLESTERASE_PROTEIN-GLUTAMINE GLUTAMINASE"/>
    <property type="match status" value="1"/>
</dbReference>
<feature type="domain" description="CheB-type methylesterase" evidence="5">
    <location>
        <begin position="229"/>
        <end position="309"/>
    </location>
</feature>
<dbReference type="PROSITE" id="PS50122">
    <property type="entry name" value="CHEB"/>
    <property type="match status" value="1"/>
</dbReference>
<evidence type="ECO:0000256" key="2">
    <source>
        <dbReference type="ARBA" id="ARBA00039140"/>
    </source>
</evidence>
<accession>A0ABU9J4P7</accession>
<name>A0ABU9J4P7_9GAMM</name>
<sequence length="404" mass="41983">MSETKRVALLARPGEARERLRAALNEAGAEIVLEDDPNGLDGAALGDSAPQVVLVALEPAIEDSLERFDSVLHDPSVAVIFDEAELAARRQGWEAQRWARHLSAKLHGHQDVLPPGREEEVTLEPGLPVTPAQLHEDAELGLHVEEAADVALDLPRDDFAFTTGAPADSAPVVDVDQWLRNAAPPEAPAPVPPPLPDLAAEPAVAAAEAPKPRLELSLVELEPVGAAAAARVQGAVLVFAGIGGPDAVRKLLIELPEGFPKPVLVHLRLDGGRYDNLVRQMARIAHMPVALAEAGTPADAGTIYVMPGDVVPMVDGGVVSFRPGAVISGVIAQLPPPDSAVLLLSGSDTALVDSAAALAAAGGLVLGQSQDGCYDPAAPKALAARGGELGTPAQLAQRLTDRWF</sequence>
<evidence type="ECO:0000313" key="7">
    <source>
        <dbReference type="Proteomes" id="UP001459204"/>
    </source>
</evidence>